<dbReference type="Proteomes" id="UP000007322">
    <property type="component" value="Chromosome 1"/>
</dbReference>
<evidence type="ECO:0000313" key="2">
    <source>
        <dbReference type="Proteomes" id="UP000007322"/>
    </source>
</evidence>
<keyword evidence="1" id="KW-0378">Hydrolase</keyword>
<dbReference type="GO" id="GO:0051118">
    <property type="term" value="F:glucan endo-1,3-alpha-glucosidase activity"/>
    <property type="evidence" value="ECO:0007669"/>
    <property type="project" value="InterPro"/>
</dbReference>
<dbReference type="AlphaFoldDB" id="G2Q490"/>
<dbReference type="OrthoDB" id="1046782at2759"/>
<dbReference type="OMA" id="WVEILTW"/>
<dbReference type="eggNOG" id="ENOG502RZ85">
    <property type="taxonomic scope" value="Eukaryota"/>
</dbReference>
<sequence>MAASLAFLQIRAAREVFAHVIVGNVPEFTLADWEEDMRLAQEAKIDGFALNIAAEDPSIEASLELAFEAAGERDGFSLFFSFDYLAQGPWPAERVTELVKKYGASESYFKPDGRRPFVSTFEGPSNADDWRNIKAAVDVFFVPDWSSIPAKEAVAAAGGVADGLFSFDAWPDGAANMTTEGDDAFRAALGDDKAYMMPVAPWFYTNLPGFGGKNWLWRGDGLWDARWRQVAEVRPDFVEILTWNDFGESHYVGPVRDKELGLFESADAPLNYARGMTHDGWRRFLPFYIDVYKTGKVPDRVGEEGVMAYYRTAPALACPAGGTTGNNKAQGQAELPPEELVENSVFYAALLDSDDGVAVEVSIGGKKLPGRFGTVPAAGPGTPGVYTGSAPFGGNTGEVVVTVSRDGKTIATVEGGKDISNECENNVQNWNAVAV</sequence>
<dbReference type="EMBL" id="CP003002">
    <property type="protein sequence ID" value="AEO54485.1"/>
    <property type="molecule type" value="Genomic_DNA"/>
</dbReference>
<dbReference type="InParanoid" id="G2Q490"/>
<organism evidence="1 2">
    <name type="scientific">Thermothelomyces thermophilus (strain ATCC 42464 / BCRC 31852 / DSM 1799)</name>
    <name type="common">Sporotrichum thermophile</name>
    <dbReference type="NCBI Taxonomy" id="573729"/>
    <lineage>
        <taxon>Eukaryota</taxon>
        <taxon>Fungi</taxon>
        <taxon>Dikarya</taxon>
        <taxon>Ascomycota</taxon>
        <taxon>Pezizomycotina</taxon>
        <taxon>Sordariomycetes</taxon>
        <taxon>Sordariomycetidae</taxon>
        <taxon>Sordariales</taxon>
        <taxon>Chaetomiaceae</taxon>
        <taxon>Thermothelomyces</taxon>
    </lineage>
</organism>
<dbReference type="KEGG" id="mtm:MYCTH_2123382"/>
<dbReference type="Gene3D" id="3.20.20.80">
    <property type="entry name" value="Glycosidases"/>
    <property type="match status" value="1"/>
</dbReference>
<dbReference type="InterPro" id="IPR005197">
    <property type="entry name" value="Glyco_hydro_71"/>
</dbReference>
<proteinExistence type="predicted"/>
<name>G2Q490_THET4</name>
<dbReference type="Pfam" id="PF03659">
    <property type="entry name" value="Glyco_hydro_71"/>
    <property type="match status" value="1"/>
</dbReference>
<dbReference type="RefSeq" id="XP_003659730.1">
    <property type="nucleotide sequence ID" value="XM_003659682.1"/>
</dbReference>
<accession>G2Q490</accession>
<dbReference type="VEuPathDB" id="FungiDB:MYCTH_2123382"/>
<gene>
    <name evidence="1" type="ORF">MYCTH_2123382</name>
</gene>
<evidence type="ECO:0000313" key="1">
    <source>
        <dbReference type="EMBL" id="AEO54485.1"/>
    </source>
</evidence>
<protein>
    <submittedName>
        <fullName evidence="1">Glycoside hydrolase family 71 protein</fullName>
    </submittedName>
</protein>
<dbReference type="GeneID" id="11513344"/>
<keyword evidence="2" id="KW-1185">Reference proteome</keyword>
<dbReference type="HOGENOM" id="CLU_019141_1_0_1"/>
<reference evidence="1 2" key="1">
    <citation type="journal article" date="2011" name="Nat. Biotechnol.">
        <title>Comparative genomic analysis of the thermophilic biomass-degrading fungi Myceliophthora thermophila and Thielavia terrestris.</title>
        <authorList>
            <person name="Berka R.M."/>
            <person name="Grigoriev I.V."/>
            <person name="Otillar R."/>
            <person name="Salamov A."/>
            <person name="Grimwood J."/>
            <person name="Reid I."/>
            <person name="Ishmael N."/>
            <person name="John T."/>
            <person name="Darmond C."/>
            <person name="Moisan M.-C."/>
            <person name="Henrissat B."/>
            <person name="Coutinho P.M."/>
            <person name="Lombard V."/>
            <person name="Natvig D.O."/>
            <person name="Lindquist E."/>
            <person name="Schmutz J."/>
            <person name="Lucas S."/>
            <person name="Harris P."/>
            <person name="Powlowski J."/>
            <person name="Bellemare A."/>
            <person name="Taylor D."/>
            <person name="Butler G."/>
            <person name="de Vries R.P."/>
            <person name="Allijn I.E."/>
            <person name="van den Brink J."/>
            <person name="Ushinsky S."/>
            <person name="Storms R."/>
            <person name="Powell A.J."/>
            <person name="Paulsen I.T."/>
            <person name="Elbourne L.D.H."/>
            <person name="Baker S.E."/>
            <person name="Magnuson J."/>
            <person name="LaBoissiere S."/>
            <person name="Clutterbuck A.J."/>
            <person name="Martinez D."/>
            <person name="Wogulis M."/>
            <person name="de Leon A.L."/>
            <person name="Rey M.W."/>
            <person name="Tsang A."/>
        </authorList>
    </citation>
    <scope>NUCLEOTIDE SEQUENCE [LARGE SCALE GENOMIC DNA]</scope>
    <source>
        <strain evidence="2">ATCC 42464 / BCRC 31852 / DSM 1799</strain>
    </source>
</reference>
<dbReference type="CDD" id="cd11577">
    <property type="entry name" value="GH71"/>
    <property type="match status" value="1"/>
</dbReference>